<dbReference type="InterPro" id="IPR036188">
    <property type="entry name" value="FAD/NAD-bd_sf"/>
</dbReference>
<organism evidence="2 3">
    <name type="scientific">Amycolatopsis taiwanensis</name>
    <dbReference type="NCBI Taxonomy" id="342230"/>
    <lineage>
        <taxon>Bacteria</taxon>
        <taxon>Bacillati</taxon>
        <taxon>Actinomycetota</taxon>
        <taxon>Actinomycetes</taxon>
        <taxon>Pseudonocardiales</taxon>
        <taxon>Pseudonocardiaceae</taxon>
        <taxon>Amycolatopsis</taxon>
    </lineage>
</organism>
<protein>
    <submittedName>
        <fullName evidence="2">Monooxygenase</fullName>
    </submittedName>
</protein>
<proteinExistence type="predicted"/>
<comment type="caution">
    <text evidence="2">The sequence shown here is derived from an EMBL/GenBank/DDBJ whole genome shotgun (WGS) entry which is preliminary data.</text>
</comment>
<dbReference type="EMBL" id="BSTI01000003">
    <property type="protein sequence ID" value="GLY64874.1"/>
    <property type="molecule type" value="Genomic_DNA"/>
</dbReference>
<dbReference type="Gene3D" id="3.50.50.60">
    <property type="entry name" value="FAD/NAD(P)-binding domain"/>
    <property type="match status" value="1"/>
</dbReference>
<dbReference type="InterPro" id="IPR041654">
    <property type="entry name" value="StyA_sbd"/>
</dbReference>
<dbReference type="SUPFAM" id="SSF51905">
    <property type="entry name" value="FAD/NAD(P)-binding domain"/>
    <property type="match status" value="1"/>
</dbReference>
<evidence type="ECO:0000313" key="2">
    <source>
        <dbReference type="EMBL" id="GLY64874.1"/>
    </source>
</evidence>
<sequence>MGMRLLVVGGGESALQMAAHVRAGGGQATVLTTTPPDKLASGPVRSTQVKVWRTREHERGLGLDLWPEAPQIQGLWFQMVNQGQVVLEFRGQLSNPAVSVNQPHRFAAWSGLLQDRGAQIHAETGQPITSAYLEHVAQDYDLVVVTTAPSGSDLANLFPLDPSQPPQAPARHLAAVYFDGVDPTPTNDAQFTVLPEGEILLIPAYFGDRATGDGRPCHIVLMEARPGTALDAFGEVRDPDARADLMLRLLRDFAPNVAARCTRAKLVDQRGTLAGAVRPTVRQPVGYLPQSGRPVASLGDLAVSMDPLAAQGANSASDGAAIYARRALAHSGPYDEQFLAACSAEWRQTRAYPSRQLTSMLLEPPPMVGQMLASAAQQPEIANSIAGLFEAPWMVEQLANQAVAPNAAPAVG</sequence>
<dbReference type="AlphaFoldDB" id="A0A9W6QWJ3"/>
<evidence type="ECO:0000313" key="3">
    <source>
        <dbReference type="Proteomes" id="UP001165136"/>
    </source>
</evidence>
<feature type="domain" description="Styrene monooxygenase StyA putative substrate binding" evidence="1">
    <location>
        <begin position="153"/>
        <end position="260"/>
    </location>
</feature>
<keyword evidence="3" id="KW-1185">Reference proteome</keyword>
<keyword evidence="2" id="KW-0560">Oxidoreductase</keyword>
<dbReference type="Pfam" id="PF17885">
    <property type="entry name" value="Smoa_sbd"/>
    <property type="match status" value="1"/>
</dbReference>
<dbReference type="Gene3D" id="3.30.9.40">
    <property type="match status" value="1"/>
</dbReference>
<gene>
    <name evidence="2" type="ORF">Atai01_14930</name>
</gene>
<dbReference type="GO" id="GO:0004497">
    <property type="term" value="F:monooxygenase activity"/>
    <property type="evidence" value="ECO:0007669"/>
    <property type="project" value="UniProtKB-KW"/>
</dbReference>
<name>A0A9W6QWJ3_9PSEU</name>
<keyword evidence="2" id="KW-0503">Monooxygenase</keyword>
<dbReference type="Proteomes" id="UP001165136">
    <property type="component" value="Unassembled WGS sequence"/>
</dbReference>
<reference evidence="2" key="1">
    <citation type="submission" date="2023-03" db="EMBL/GenBank/DDBJ databases">
        <title>Amycolatopsis taiwanensis NBRC 103393.</title>
        <authorList>
            <person name="Ichikawa N."/>
            <person name="Sato H."/>
            <person name="Tonouchi N."/>
        </authorList>
    </citation>
    <scope>NUCLEOTIDE SEQUENCE</scope>
    <source>
        <strain evidence="2">NBRC 103393</strain>
    </source>
</reference>
<accession>A0A9W6QWJ3</accession>
<evidence type="ECO:0000259" key="1">
    <source>
        <dbReference type="Pfam" id="PF17885"/>
    </source>
</evidence>